<keyword evidence="4" id="KW-1185">Reference proteome</keyword>
<evidence type="ECO:0000259" key="2">
    <source>
        <dbReference type="Pfam" id="PF13340"/>
    </source>
</evidence>
<dbReference type="Pfam" id="PF01609">
    <property type="entry name" value="DDE_Tnp_1"/>
    <property type="match status" value="1"/>
</dbReference>
<protein>
    <submittedName>
        <fullName evidence="3">IS5 family transposase</fullName>
    </submittedName>
</protein>
<evidence type="ECO:0000259" key="1">
    <source>
        <dbReference type="Pfam" id="PF01609"/>
    </source>
</evidence>
<dbReference type="InterPro" id="IPR002559">
    <property type="entry name" value="Transposase_11"/>
</dbReference>
<comment type="caution">
    <text evidence="3">The sequence shown here is derived from an EMBL/GenBank/DDBJ whole genome shotgun (WGS) entry which is preliminary data.</text>
</comment>
<evidence type="ECO:0000313" key="4">
    <source>
        <dbReference type="Proteomes" id="UP000320314"/>
    </source>
</evidence>
<name>A0A506TYE5_9HYPH</name>
<dbReference type="RefSeq" id="WP_141168489.1">
    <property type="nucleotide sequence ID" value="NZ_VHLH01000067.1"/>
</dbReference>
<reference evidence="3 4" key="1">
    <citation type="submission" date="2019-06" db="EMBL/GenBank/DDBJ databases">
        <authorList>
            <person name="Li M."/>
        </authorList>
    </citation>
    <scope>NUCLEOTIDE SEQUENCE [LARGE SCALE GENOMIC DNA]</scope>
    <source>
        <strain evidence="3 4">BGMRC6574</strain>
    </source>
</reference>
<dbReference type="EMBL" id="VHLH01000067">
    <property type="protein sequence ID" value="TPW25725.1"/>
    <property type="molecule type" value="Genomic_DNA"/>
</dbReference>
<dbReference type="PANTHER" id="PTHR30007:SF1">
    <property type="entry name" value="BLR1914 PROTEIN"/>
    <property type="match status" value="1"/>
</dbReference>
<feature type="domain" description="Insertion element IS402-like" evidence="2">
    <location>
        <begin position="6"/>
        <end position="77"/>
    </location>
</feature>
<dbReference type="GO" id="GO:0003677">
    <property type="term" value="F:DNA binding"/>
    <property type="evidence" value="ECO:0007669"/>
    <property type="project" value="InterPro"/>
</dbReference>
<evidence type="ECO:0000313" key="3">
    <source>
        <dbReference type="EMBL" id="TPW25725.1"/>
    </source>
</evidence>
<dbReference type="OrthoDB" id="9798237at2"/>
<dbReference type="AlphaFoldDB" id="A0A506TYE5"/>
<proteinExistence type="predicted"/>
<dbReference type="GO" id="GO:0004803">
    <property type="term" value="F:transposase activity"/>
    <property type="evidence" value="ECO:0007669"/>
    <property type="project" value="InterPro"/>
</dbReference>
<dbReference type="Pfam" id="PF13340">
    <property type="entry name" value="DUF4096"/>
    <property type="match status" value="1"/>
</dbReference>
<dbReference type="NCBIfam" id="NF033580">
    <property type="entry name" value="transpos_IS5_3"/>
    <property type="match status" value="1"/>
</dbReference>
<dbReference type="PANTHER" id="PTHR30007">
    <property type="entry name" value="PHP DOMAIN PROTEIN"/>
    <property type="match status" value="1"/>
</dbReference>
<dbReference type="Proteomes" id="UP000320314">
    <property type="component" value="Unassembled WGS sequence"/>
</dbReference>
<sequence length="255" mass="28679">MARFDLTDWEWALIAPLLPNKPRGVARADDRRVISGIFYILRTGSPWRDLPERYGPYTTAYNRYNRWAKAGIWLRVFEALAAASPQSMQLIDSSIVRAHQHAAGGKKGGPDHAIGRSRGGLTSKIHVVVDEKGLPVRLALTAGQASDKASAPGLLQALPAASIVVADRGYDWQHLIDLVRERGGKAHIPTQRDRKVQRSVDPAIYRKRNLVERFFCKLKHFRRIATRYDKLARNFLAAVALASARLWMRTYESTT</sequence>
<organism evidence="3 4">
    <name type="scientific">Pararhizobium mangrovi</name>
    <dbReference type="NCBI Taxonomy" id="2590452"/>
    <lineage>
        <taxon>Bacteria</taxon>
        <taxon>Pseudomonadati</taxon>
        <taxon>Pseudomonadota</taxon>
        <taxon>Alphaproteobacteria</taxon>
        <taxon>Hyphomicrobiales</taxon>
        <taxon>Rhizobiaceae</taxon>
        <taxon>Rhizobium/Agrobacterium group</taxon>
        <taxon>Pararhizobium</taxon>
    </lineage>
</organism>
<feature type="domain" description="Transposase IS4-like" evidence="1">
    <location>
        <begin position="87"/>
        <end position="246"/>
    </location>
</feature>
<dbReference type="GO" id="GO:0006313">
    <property type="term" value="P:DNA transposition"/>
    <property type="evidence" value="ECO:0007669"/>
    <property type="project" value="InterPro"/>
</dbReference>
<accession>A0A506TYE5</accession>
<dbReference type="InterPro" id="IPR025161">
    <property type="entry name" value="IS402-like_dom"/>
</dbReference>
<gene>
    <name evidence="3" type="ORF">FJU11_18185</name>
</gene>